<feature type="domain" description="PKD-like" evidence="5">
    <location>
        <begin position="443"/>
        <end position="523"/>
    </location>
</feature>
<feature type="domain" description="PKD-like" evidence="5">
    <location>
        <begin position="530"/>
        <end position="605"/>
    </location>
</feature>
<feature type="domain" description="PKD-like" evidence="5">
    <location>
        <begin position="1050"/>
        <end position="1124"/>
    </location>
</feature>
<feature type="domain" description="PKD-like" evidence="5">
    <location>
        <begin position="1312"/>
        <end position="1390"/>
    </location>
</feature>
<evidence type="ECO:0000313" key="7">
    <source>
        <dbReference type="Proteomes" id="UP000266292"/>
    </source>
</evidence>
<keyword evidence="2 3" id="KW-0732">Signal</keyword>
<comment type="similarity">
    <text evidence="1">Belongs to the ice-binding protein family.</text>
</comment>
<evidence type="ECO:0000313" key="6">
    <source>
        <dbReference type="EMBL" id="ARS36938.1"/>
    </source>
</evidence>
<feature type="domain" description="PKD-like" evidence="5">
    <location>
        <begin position="1397"/>
        <end position="1476"/>
    </location>
</feature>
<dbReference type="InterPro" id="IPR001434">
    <property type="entry name" value="OmcB-like_DUF11"/>
</dbReference>
<sequence length="1651" mass="169712">MRSWLEKVILLLVCFCMMSVVASAQQAPALGAVYEFGAVASSKITNTGNTVVHASIGVANGAIQGFPPGEYRRGYYQGGQLAKQAIADARVAYDFMAGQANTGTIASNNLTGSTITPGVYTINGDASLNGKLTLNGLSQRNPVFIIKVTGNLTLTKGEYELLNNAAGINLFWVVEGNVQVAQGAAALGNVFARGNIVMQDGAQLQGRLIAREGEIQLSNNVLNHPADLEIILSKTPGSKGPDTYAFGETISYTIKVRNNGPTNEEGVVVTGIQFSGEMQSYTSSRPGTSFSGSAWAVGSLAYQEEVALTIVARVNQAGAGYLRGLVYGIGIDEVRQNNTGDLSFCVLLSETGVINGPAEVCLGDSFEYSIADVDGATRYTWSVPSGWSFVPLGPATRSTTIRVTVGGSNPNPERSGFIKVTASNTCGEGPARALGVTMQADVPPQPGPITGPDAICRGTASATYSIVPVANASSYSWAVPEGWAIETGQGTTEISVIPGATGGTVSVMAINACGSSVPQTLQVRVDDATPEMPTEIIGTPQGCVGTVMPFEVAEEPTAKTYNWEVTGDGWSIVSGNGTRKVMVRIGSAAGDITVRLENGCGVSEPVAKHVEPVSSPSPAPGQITGEAYTCSNQTGLEYFVEPVPTATYYYWTVPEGWDIVEGQGTVKIVVDASAEGGDITVVAINDCGTSDKSSLRIIAAEGVPVAPGPITGKMYGCANSNATYSIAEETDAASYVWSVPADWTIISGQGTTSIEVTTGAMSGKVTVAVVNGCGTGAVSALDVQPQITPPAPPTSIVGPSEVCQDGVNYEYRVNPVASESGYTWTVPADWVITSGQGTSRITVTAGAMEGAVTVAALNDCGEGGAASMPVTVVPSPPDQPGAITGPPSACVNQRNVTYSIEPVAGASSYLWSVGDKDWQIVSGQGSTSIVVNAGTEPTTISVRAVNACGVTSETQLATVVTDTVPATPDPITGNLYPCAGKVHTFSIDPVQHAFKYNWSVPEGWQVLEDNGTSITVETDGTAGTVSVTAENGCGPGFARTLQVTPVTAVAAAPEAILGNIDVCAGDEVTFSVKEVAGASGYNWVVPAGWQIISGQGTASILVKVNATAGDVTVTSLNDCGDGGTISRNIPVNTAAPTTPESIVGSPQVCSSTTVVYSIDPVSTASSYTWSVPGDWEILSGQGTTSIEAKIGKAVGNVTVVAVNSCGGSGDAELAVEVAQGAPLAPGAIKVPAGSFCQGTTGLEYSVDPIAGANGYSWTVPAGWVITDGQGTTRITVTAGAVGGEVTVTATNSCGDGGTAKAETRAQTFPLVPEITIGSFTPCQSENTTYSVTANTVGNVDTYLWEVPKGWTIVSGQNTNTLEVIADGTAGKIKVTAKNSCGDSGTAEMEVRPTPAAPVEPGAIVGEAGVCVGGTVTYTIENPTADATYNWNVPAGWSITTGQGTATITVVAGSEAGTITVTGQNGCGSTSPASLKVGVMPAEGATAIIDRSTPCVGLSYEVEPVPGATTYTWAVPAGWSITSGQGTPKITVEPGAGKGDISVVVGNGGCVDEPLYITPSAIMAKSDLNFPNVFSPNNDGTHDTWKIKNLENYPDNEVTIINRWGNQVYHGKSYQGNWTGDNLSEGTYFYVVRVKLCDGEDKMFKGYVMIVR</sequence>
<evidence type="ECO:0000256" key="3">
    <source>
        <dbReference type="SAM" id="SignalP"/>
    </source>
</evidence>
<dbReference type="Proteomes" id="UP000266292">
    <property type="component" value="Chromosome"/>
</dbReference>
<organism evidence="6 7">
    <name type="scientific">Pontibacter actiniarum</name>
    <dbReference type="NCBI Taxonomy" id="323450"/>
    <lineage>
        <taxon>Bacteria</taxon>
        <taxon>Pseudomonadati</taxon>
        <taxon>Bacteroidota</taxon>
        <taxon>Cytophagia</taxon>
        <taxon>Cytophagales</taxon>
        <taxon>Hymenobacteraceae</taxon>
        <taxon>Pontibacter</taxon>
    </lineage>
</organism>
<dbReference type="OrthoDB" id="2582440at2"/>
<gene>
    <name evidence="6" type="ORF">CA264_16725</name>
</gene>
<evidence type="ECO:0000259" key="5">
    <source>
        <dbReference type="Pfam" id="PF19408"/>
    </source>
</evidence>
<evidence type="ECO:0000256" key="1">
    <source>
        <dbReference type="ARBA" id="ARBA00005445"/>
    </source>
</evidence>
<name>A0A1X9YVN0_9BACT</name>
<dbReference type="Pfam" id="PF01345">
    <property type="entry name" value="DUF11"/>
    <property type="match status" value="1"/>
</dbReference>
<feature type="domain" description="PKD-like" evidence="5">
    <location>
        <begin position="351"/>
        <end position="435"/>
    </location>
</feature>
<protein>
    <submittedName>
        <fullName evidence="6">Uncharacterized protein</fullName>
    </submittedName>
</protein>
<dbReference type="Pfam" id="PF13585">
    <property type="entry name" value="CHU_C"/>
    <property type="match status" value="1"/>
</dbReference>
<reference evidence="7" key="1">
    <citation type="submission" date="2017-05" db="EMBL/GenBank/DDBJ databases">
        <authorList>
            <person name="Ray J."/>
            <person name="Price M."/>
            <person name="Deutschbauer A."/>
        </authorList>
    </citation>
    <scope>NUCLEOTIDE SEQUENCE [LARGE SCALE GENOMIC DNA]</scope>
    <source>
        <strain evidence="7">DSM 19842</strain>
    </source>
</reference>
<dbReference type="InterPro" id="IPR045829">
    <property type="entry name" value="PKD_6"/>
</dbReference>
<dbReference type="InterPro" id="IPR047589">
    <property type="entry name" value="DUF11_rpt"/>
</dbReference>
<dbReference type="KEGG" id="pact:CA264_16725"/>
<feature type="domain" description="PKD-like" evidence="5">
    <location>
        <begin position="965"/>
        <end position="1043"/>
    </location>
</feature>
<keyword evidence="7" id="KW-1185">Reference proteome</keyword>
<proteinExistence type="inferred from homology"/>
<dbReference type="EMBL" id="CP021235">
    <property type="protein sequence ID" value="ARS36938.1"/>
    <property type="molecule type" value="Genomic_DNA"/>
</dbReference>
<evidence type="ECO:0000256" key="2">
    <source>
        <dbReference type="ARBA" id="ARBA00022729"/>
    </source>
</evidence>
<feature type="domain" description="DUF11" evidence="4">
    <location>
        <begin position="242"/>
        <end position="339"/>
    </location>
</feature>
<dbReference type="NCBIfam" id="TIGR01451">
    <property type="entry name" value="B_ant_repeat"/>
    <property type="match status" value="1"/>
</dbReference>
<feature type="domain" description="PKD-like" evidence="5">
    <location>
        <begin position="1222"/>
        <end position="1300"/>
    </location>
</feature>
<dbReference type="Pfam" id="PF11999">
    <property type="entry name" value="Ice_binding"/>
    <property type="match status" value="1"/>
</dbReference>
<dbReference type="STRING" id="709015.GCA_000472485_03377"/>
<dbReference type="Pfam" id="PF19408">
    <property type="entry name" value="PKD_6"/>
    <property type="match status" value="14"/>
</dbReference>
<feature type="chain" id="PRO_5010995899" evidence="3">
    <location>
        <begin position="25"/>
        <end position="1651"/>
    </location>
</feature>
<feature type="domain" description="PKD-like" evidence="5">
    <location>
        <begin position="1136"/>
        <end position="1215"/>
    </location>
</feature>
<feature type="domain" description="PKD-like" evidence="5">
    <location>
        <begin position="704"/>
        <end position="783"/>
    </location>
</feature>
<feature type="domain" description="PKD-like" evidence="5">
    <location>
        <begin position="1484"/>
        <end position="1549"/>
    </location>
</feature>
<feature type="domain" description="PKD-like" evidence="5">
    <location>
        <begin position="876"/>
        <end position="957"/>
    </location>
</feature>
<evidence type="ECO:0000259" key="4">
    <source>
        <dbReference type="Pfam" id="PF01345"/>
    </source>
</evidence>
<accession>A0A1X9YVN0</accession>
<feature type="domain" description="PKD-like" evidence="5">
    <location>
        <begin position="618"/>
        <end position="697"/>
    </location>
</feature>
<feature type="signal peptide" evidence="3">
    <location>
        <begin position="1"/>
        <end position="24"/>
    </location>
</feature>
<dbReference type="NCBIfam" id="TIGR04131">
    <property type="entry name" value="Bac_Flav_CTERM"/>
    <property type="match status" value="1"/>
</dbReference>
<dbReference type="InterPro" id="IPR021884">
    <property type="entry name" value="Ice-bd_prot"/>
</dbReference>
<dbReference type="InterPro" id="IPR026341">
    <property type="entry name" value="T9SS_type_B"/>
</dbReference>
<feature type="domain" description="PKD-like" evidence="5">
    <location>
        <begin position="789"/>
        <end position="870"/>
    </location>
</feature>